<dbReference type="GO" id="GO:0016491">
    <property type="term" value="F:oxidoreductase activity"/>
    <property type="evidence" value="ECO:0007669"/>
    <property type="project" value="UniProtKB-KW"/>
</dbReference>
<evidence type="ECO:0000313" key="2">
    <source>
        <dbReference type="EMBL" id="AIQ57905.1"/>
    </source>
</evidence>
<dbReference type="Proteomes" id="UP000029518">
    <property type="component" value="Chromosome"/>
</dbReference>
<gene>
    <name evidence="2" type="ORF">PBOR_13920</name>
</gene>
<dbReference type="Gene3D" id="3.40.50.720">
    <property type="entry name" value="NAD(P)-binding Rossmann-like Domain"/>
    <property type="match status" value="1"/>
</dbReference>
<sequence length="107" mass="11810">MGFGFSEKFVVPERNCLKLDHSVSYEVGSLIFDNWGTPYSAISRTSMKAEDYVVVIGCGPIGLAAVRLAKLRGALAYDVLLRELHKLGRDIPVILEHLSGEEQYSHG</sequence>
<accession>A0A089LCX6</accession>
<organism evidence="2 3">
    <name type="scientific">Paenibacillus borealis</name>
    <dbReference type="NCBI Taxonomy" id="160799"/>
    <lineage>
        <taxon>Bacteria</taxon>
        <taxon>Bacillati</taxon>
        <taxon>Bacillota</taxon>
        <taxon>Bacilli</taxon>
        <taxon>Bacillales</taxon>
        <taxon>Paenibacillaceae</taxon>
        <taxon>Paenibacillus</taxon>
    </lineage>
</organism>
<protein>
    <recommendedName>
        <fullName evidence="4">Alcohol dehydrogenase-like C-terminal domain-containing protein</fullName>
    </recommendedName>
</protein>
<dbReference type="PANTHER" id="PTHR43401:SF2">
    <property type="entry name" value="L-THREONINE 3-DEHYDROGENASE"/>
    <property type="match status" value="1"/>
</dbReference>
<dbReference type="Gene3D" id="3.90.180.10">
    <property type="entry name" value="Medium-chain alcohol dehydrogenases, catalytic domain"/>
    <property type="match status" value="1"/>
</dbReference>
<dbReference type="InterPro" id="IPR050129">
    <property type="entry name" value="Zn_alcohol_dh"/>
</dbReference>
<keyword evidence="3" id="KW-1185">Reference proteome</keyword>
<dbReference type="PANTHER" id="PTHR43401">
    <property type="entry name" value="L-THREONINE 3-DEHYDROGENASE"/>
    <property type="match status" value="1"/>
</dbReference>
<name>A0A089LCX6_PAEBO</name>
<evidence type="ECO:0000256" key="1">
    <source>
        <dbReference type="ARBA" id="ARBA00023002"/>
    </source>
</evidence>
<dbReference type="HOGENOM" id="CLU_2207406_0_0_9"/>
<evidence type="ECO:0000313" key="3">
    <source>
        <dbReference type="Proteomes" id="UP000029518"/>
    </source>
</evidence>
<proteinExistence type="predicted"/>
<dbReference type="KEGG" id="pbd:PBOR_13920"/>
<evidence type="ECO:0008006" key="4">
    <source>
        <dbReference type="Google" id="ProtNLM"/>
    </source>
</evidence>
<dbReference type="EMBL" id="CP009285">
    <property type="protein sequence ID" value="AIQ57905.1"/>
    <property type="molecule type" value="Genomic_DNA"/>
</dbReference>
<dbReference type="InterPro" id="IPR036291">
    <property type="entry name" value="NAD(P)-bd_dom_sf"/>
</dbReference>
<reference evidence="2" key="1">
    <citation type="submission" date="2014-08" db="EMBL/GenBank/DDBJ databases">
        <title>Comparative genomics of the Paenibacillus odorifer group.</title>
        <authorList>
            <person name="den Bakker H.C."/>
            <person name="Tsai Y.-C.Y.-C."/>
            <person name="Martin N."/>
            <person name="Korlach J."/>
            <person name="Wiedmann M."/>
        </authorList>
    </citation>
    <scope>NUCLEOTIDE SEQUENCE [LARGE SCALE GENOMIC DNA]</scope>
    <source>
        <strain evidence="2">DSM 13188</strain>
    </source>
</reference>
<dbReference type="AlphaFoldDB" id="A0A089LCX6"/>
<keyword evidence="1" id="KW-0560">Oxidoreductase</keyword>
<dbReference type="SUPFAM" id="SSF51735">
    <property type="entry name" value="NAD(P)-binding Rossmann-fold domains"/>
    <property type="match status" value="1"/>
</dbReference>